<gene>
    <name evidence="1" type="ORF">DPN68_04150</name>
</gene>
<dbReference type="Gene3D" id="3.10.450.50">
    <property type="match status" value="1"/>
</dbReference>
<dbReference type="AlphaFoldDB" id="A0A365P3G1"/>
<dbReference type="Pfam" id="PF02810">
    <property type="entry name" value="SEC-C"/>
    <property type="match status" value="1"/>
</dbReference>
<comment type="caution">
    <text evidence="1">The sequence shown here is derived from an EMBL/GenBank/DDBJ whole genome shotgun (WGS) entry which is preliminary data.</text>
</comment>
<keyword evidence="2" id="KW-1185">Reference proteome</keyword>
<dbReference type="EMBL" id="QLST01000004">
    <property type="protein sequence ID" value="RBA29091.1"/>
    <property type="molecule type" value="Genomic_DNA"/>
</dbReference>
<dbReference type="Proteomes" id="UP000253319">
    <property type="component" value="Unassembled WGS sequence"/>
</dbReference>
<reference evidence="1 2" key="1">
    <citation type="submission" date="2018-06" db="EMBL/GenBank/DDBJ databases">
        <title>Flavobacterium tibetense sp. nov., isolated from a wetland YonghuCo on Tibetan Plateau.</title>
        <authorList>
            <person name="Xing P."/>
            <person name="Phurbu D."/>
            <person name="Lu H."/>
        </authorList>
    </citation>
    <scope>NUCLEOTIDE SEQUENCE [LARGE SCALE GENOMIC DNA]</scope>
    <source>
        <strain evidence="1 2">YH5</strain>
    </source>
</reference>
<accession>A0A365P3G1</accession>
<organism evidence="1 2">
    <name type="scientific">Flavobacterium tibetense</name>
    <dbReference type="NCBI Taxonomy" id="2233533"/>
    <lineage>
        <taxon>Bacteria</taxon>
        <taxon>Pseudomonadati</taxon>
        <taxon>Bacteroidota</taxon>
        <taxon>Flavobacteriia</taxon>
        <taxon>Flavobacteriales</taxon>
        <taxon>Flavobacteriaceae</taxon>
        <taxon>Flavobacterium</taxon>
    </lineage>
</organism>
<evidence type="ECO:0008006" key="3">
    <source>
        <dbReference type="Google" id="ProtNLM"/>
    </source>
</evidence>
<proteinExistence type="predicted"/>
<dbReference type="SUPFAM" id="SSF103642">
    <property type="entry name" value="Sec-C motif"/>
    <property type="match status" value="1"/>
</dbReference>
<dbReference type="OrthoDB" id="21421at2"/>
<protein>
    <recommendedName>
        <fullName evidence="3">SEC-C domain-containing protein</fullName>
    </recommendedName>
</protein>
<evidence type="ECO:0000313" key="2">
    <source>
        <dbReference type="Proteomes" id="UP000253319"/>
    </source>
</evidence>
<evidence type="ECO:0000313" key="1">
    <source>
        <dbReference type="EMBL" id="RBA29091.1"/>
    </source>
</evidence>
<dbReference type="InterPro" id="IPR004027">
    <property type="entry name" value="SEC_C_motif"/>
</dbReference>
<name>A0A365P3G1_9FLAO</name>
<sequence>MCYLGFHLKKGIEKYDGDYIALDESWAQYIDKTYYKEIYKEKVAEFTSKKIQRNDPCFCLSGLKYKKCHGRN</sequence>